<dbReference type="Gene3D" id="1.10.760.10">
    <property type="entry name" value="Cytochrome c-like domain"/>
    <property type="match status" value="1"/>
</dbReference>
<gene>
    <name evidence="6" type="ORF">D5400_04050</name>
</gene>
<dbReference type="InterPro" id="IPR022411">
    <property type="entry name" value="C-typ_cyt_methanol_metab-rel"/>
</dbReference>
<dbReference type="InterPro" id="IPR036909">
    <property type="entry name" value="Cyt_c-like_dom_sf"/>
</dbReference>
<evidence type="ECO:0000256" key="2">
    <source>
        <dbReference type="ARBA" id="ARBA00022723"/>
    </source>
</evidence>
<feature type="domain" description="Cytochrome c" evidence="5">
    <location>
        <begin position="26"/>
        <end position="113"/>
    </location>
</feature>
<accession>A0A3S9B9R4</accession>
<dbReference type="InterPro" id="IPR009056">
    <property type="entry name" value="Cyt_c-like_dom"/>
</dbReference>
<dbReference type="AlphaFoldDB" id="A0A3S9B9R4"/>
<dbReference type="GO" id="GO:0009055">
    <property type="term" value="F:electron transfer activity"/>
    <property type="evidence" value="ECO:0007669"/>
    <property type="project" value="InterPro"/>
</dbReference>
<evidence type="ECO:0000313" key="6">
    <source>
        <dbReference type="EMBL" id="AZN73564.1"/>
    </source>
</evidence>
<dbReference type="GO" id="GO:0020037">
    <property type="term" value="F:heme binding"/>
    <property type="evidence" value="ECO:0007669"/>
    <property type="project" value="InterPro"/>
</dbReference>
<keyword evidence="1 4" id="KW-0349">Heme</keyword>
<keyword evidence="7" id="KW-1185">Reference proteome</keyword>
<proteinExistence type="predicted"/>
<sequence length="147" mass="16119">MLLFTAASLSPAQAQDEAVDWEDKPYIVEDGKVDYGTYNGFRRYHNTCHTCHGPDGMGSTFAPALVNSLKDMSYADFAATVANGRTSSGASGNSVMPAFGDNVDVMLYIDHIYAYLKARADDAIGRGRPDRIDPENDPVFQEWQANQ</sequence>
<organism evidence="6 7">
    <name type="scientific">Georhizobium profundi</name>
    <dbReference type="NCBI Taxonomy" id="2341112"/>
    <lineage>
        <taxon>Bacteria</taxon>
        <taxon>Pseudomonadati</taxon>
        <taxon>Pseudomonadota</taxon>
        <taxon>Alphaproteobacteria</taxon>
        <taxon>Hyphomicrobiales</taxon>
        <taxon>Rhizobiaceae</taxon>
        <taxon>Georhizobium</taxon>
    </lineage>
</organism>
<name>A0A3S9B9R4_9HYPH</name>
<evidence type="ECO:0000313" key="7">
    <source>
        <dbReference type="Proteomes" id="UP000268192"/>
    </source>
</evidence>
<evidence type="ECO:0000259" key="5">
    <source>
        <dbReference type="PROSITE" id="PS51007"/>
    </source>
</evidence>
<dbReference type="Proteomes" id="UP000268192">
    <property type="component" value="Chromosome"/>
</dbReference>
<dbReference type="OrthoDB" id="5770300at2"/>
<protein>
    <submittedName>
        <fullName evidence="6">C-type cytochrome, methanol metabolism-related</fullName>
    </submittedName>
</protein>
<keyword evidence="3 4" id="KW-0408">Iron</keyword>
<dbReference type="GO" id="GO:0046872">
    <property type="term" value="F:metal ion binding"/>
    <property type="evidence" value="ECO:0007669"/>
    <property type="project" value="UniProtKB-KW"/>
</dbReference>
<evidence type="ECO:0000256" key="3">
    <source>
        <dbReference type="ARBA" id="ARBA00023004"/>
    </source>
</evidence>
<dbReference type="EMBL" id="CP032509">
    <property type="protein sequence ID" value="AZN73564.1"/>
    <property type="molecule type" value="Genomic_DNA"/>
</dbReference>
<dbReference type="PROSITE" id="PS51007">
    <property type="entry name" value="CYTC"/>
    <property type="match status" value="1"/>
</dbReference>
<dbReference type="NCBIfam" id="TIGR03874">
    <property type="entry name" value="4cys_cytochr"/>
    <property type="match status" value="1"/>
</dbReference>
<dbReference type="KEGG" id="abaw:D5400_04050"/>
<dbReference type="SUPFAM" id="SSF46626">
    <property type="entry name" value="Cytochrome c"/>
    <property type="match status" value="1"/>
</dbReference>
<reference evidence="6 7" key="1">
    <citation type="submission" date="2018-09" db="EMBL/GenBank/DDBJ databases">
        <title>Marinorhizobium profundi gen. nov., sp. nov., isolated from a deep-sea sediment sample from the New Britain Trench and proposal of Marinorhizobiaceae fam. nov. in the order Rhizobiales of the class Alphaproteobacteria.</title>
        <authorList>
            <person name="Cao J."/>
        </authorList>
    </citation>
    <scope>NUCLEOTIDE SEQUENCE [LARGE SCALE GENOMIC DNA]</scope>
    <source>
        <strain evidence="6 7">WS11</strain>
    </source>
</reference>
<dbReference type="Pfam" id="PF13442">
    <property type="entry name" value="Cytochrome_CBB3"/>
    <property type="match status" value="1"/>
</dbReference>
<evidence type="ECO:0000256" key="1">
    <source>
        <dbReference type="ARBA" id="ARBA00022617"/>
    </source>
</evidence>
<keyword evidence="2 4" id="KW-0479">Metal-binding</keyword>
<evidence type="ECO:0000256" key="4">
    <source>
        <dbReference type="PROSITE-ProRule" id="PRU00433"/>
    </source>
</evidence>